<evidence type="ECO:0000313" key="15">
    <source>
        <dbReference type="Proteomes" id="UP000663852"/>
    </source>
</evidence>
<dbReference type="PROSITE" id="PS50089">
    <property type="entry name" value="ZF_RING_2"/>
    <property type="match status" value="1"/>
</dbReference>
<feature type="region of interest" description="Disordered" evidence="11">
    <location>
        <begin position="1"/>
        <end position="23"/>
    </location>
</feature>
<feature type="compositionally biased region" description="Polar residues" evidence="11">
    <location>
        <begin position="1"/>
        <end position="19"/>
    </location>
</feature>
<proteinExistence type="predicted"/>
<dbReference type="GO" id="GO:0005164">
    <property type="term" value="F:tumor necrosis factor receptor binding"/>
    <property type="evidence" value="ECO:0007669"/>
    <property type="project" value="TreeGrafter"/>
</dbReference>
<dbReference type="PANTHER" id="PTHR10131:SF138">
    <property type="entry name" value="RE66324P"/>
    <property type="match status" value="1"/>
</dbReference>
<evidence type="ECO:0000259" key="13">
    <source>
        <dbReference type="PROSITE" id="PS50144"/>
    </source>
</evidence>
<keyword evidence="2" id="KW-0963">Cytoplasm</keyword>
<dbReference type="InterPro" id="IPR013083">
    <property type="entry name" value="Znf_RING/FYVE/PHD"/>
</dbReference>
<dbReference type="GO" id="GO:0008270">
    <property type="term" value="F:zinc ion binding"/>
    <property type="evidence" value="ECO:0007669"/>
    <property type="project" value="UniProtKB-KW"/>
</dbReference>
<evidence type="ECO:0000256" key="4">
    <source>
        <dbReference type="ARBA" id="ARBA00022703"/>
    </source>
</evidence>
<feature type="domain" description="MATH" evidence="13">
    <location>
        <begin position="323"/>
        <end position="470"/>
    </location>
</feature>
<dbReference type="PROSITE" id="PS00518">
    <property type="entry name" value="ZF_RING_1"/>
    <property type="match status" value="1"/>
</dbReference>
<dbReference type="InterPro" id="IPR049342">
    <property type="entry name" value="TRAF1-6_MATH_dom"/>
</dbReference>
<dbReference type="InterPro" id="IPR001841">
    <property type="entry name" value="Znf_RING"/>
</dbReference>
<protein>
    <submittedName>
        <fullName evidence="14">Uncharacterized protein</fullName>
    </submittedName>
</protein>
<keyword evidence="4" id="KW-0053">Apoptosis</keyword>
<dbReference type="Pfam" id="PF00097">
    <property type="entry name" value="zf-C3HC4"/>
    <property type="match status" value="1"/>
</dbReference>
<dbReference type="CDD" id="cd00270">
    <property type="entry name" value="MATH_TRAF_C"/>
    <property type="match status" value="1"/>
</dbReference>
<organism evidence="14 15">
    <name type="scientific">Adineta ricciae</name>
    <name type="common">Rotifer</name>
    <dbReference type="NCBI Taxonomy" id="249248"/>
    <lineage>
        <taxon>Eukaryota</taxon>
        <taxon>Metazoa</taxon>
        <taxon>Spiralia</taxon>
        <taxon>Gnathifera</taxon>
        <taxon>Rotifera</taxon>
        <taxon>Eurotatoria</taxon>
        <taxon>Bdelloidea</taxon>
        <taxon>Adinetida</taxon>
        <taxon>Adinetidae</taxon>
        <taxon>Adineta</taxon>
    </lineage>
</organism>
<dbReference type="SUPFAM" id="SSF57850">
    <property type="entry name" value="RING/U-box"/>
    <property type="match status" value="1"/>
</dbReference>
<gene>
    <name evidence="14" type="ORF">EDS130_LOCUS24761</name>
</gene>
<dbReference type="Gene3D" id="3.30.40.10">
    <property type="entry name" value="Zinc/RING finger domain, C3HC4 (zinc finger)"/>
    <property type="match status" value="1"/>
</dbReference>
<evidence type="ECO:0000259" key="12">
    <source>
        <dbReference type="PROSITE" id="PS50089"/>
    </source>
</evidence>
<dbReference type="Pfam" id="PF21355">
    <property type="entry name" value="TRAF-mep_MATH"/>
    <property type="match status" value="1"/>
</dbReference>
<accession>A0A814VQ06</accession>
<dbReference type="SMART" id="SM00061">
    <property type="entry name" value="MATH"/>
    <property type="match status" value="1"/>
</dbReference>
<dbReference type="OrthoDB" id="6499288at2759"/>
<dbReference type="AlphaFoldDB" id="A0A814VQ06"/>
<keyword evidence="7" id="KW-0862">Zinc</keyword>
<evidence type="ECO:0000256" key="3">
    <source>
        <dbReference type="ARBA" id="ARBA00022499"/>
    </source>
</evidence>
<dbReference type="InterPro" id="IPR017907">
    <property type="entry name" value="Znf_RING_CS"/>
</dbReference>
<comment type="caution">
    <text evidence="14">The sequence shown here is derived from an EMBL/GenBank/DDBJ whole genome shotgun (WGS) entry which is preliminary data.</text>
</comment>
<keyword evidence="6 10" id="KW-0863">Zinc-finger</keyword>
<feature type="domain" description="RING-type" evidence="12">
    <location>
        <begin position="79"/>
        <end position="117"/>
    </location>
</feature>
<dbReference type="Proteomes" id="UP000663852">
    <property type="component" value="Unassembled WGS sequence"/>
</dbReference>
<dbReference type="GO" id="GO:0009898">
    <property type="term" value="C:cytoplasmic side of plasma membrane"/>
    <property type="evidence" value="ECO:0007669"/>
    <property type="project" value="TreeGrafter"/>
</dbReference>
<dbReference type="GO" id="GO:0005737">
    <property type="term" value="C:cytoplasm"/>
    <property type="evidence" value="ECO:0007669"/>
    <property type="project" value="UniProtKB-SubCell"/>
</dbReference>
<evidence type="ECO:0000313" key="14">
    <source>
        <dbReference type="EMBL" id="CAF1190243.1"/>
    </source>
</evidence>
<name>A0A814VQ06_ADIRI</name>
<dbReference type="FunFam" id="2.60.210.10:FF:000001">
    <property type="entry name" value="TNF receptor-associated factor"/>
    <property type="match status" value="1"/>
</dbReference>
<dbReference type="PROSITE" id="PS50144">
    <property type="entry name" value="MATH"/>
    <property type="match status" value="1"/>
</dbReference>
<evidence type="ECO:0000256" key="7">
    <source>
        <dbReference type="ARBA" id="ARBA00022833"/>
    </source>
</evidence>
<comment type="subcellular location">
    <subcellularLocation>
        <location evidence="1">Cytoplasm</location>
    </subcellularLocation>
</comment>
<evidence type="ECO:0000256" key="5">
    <source>
        <dbReference type="ARBA" id="ARBA00022723"/>
    </source>
</evidence>
<dbReference type="SUPFAM" id="SSF49599">
    <property type="entry name" value="TRAF domain-like"/>
    <property type="match status" value="1"/>
</dbReference>
<dbReference type="InterPro" id="IPR018957">
    <property type="entry name" value="Znf_C3HC4_RING-type"/>
</dbReference>
<keyword evidence="8" id="KW-0832">Ubl conjugation</keyword>
<keyword evidence="5" id="KW-0479">Metal-binding</keyword>
<keyword evidence="3" id="KW-1017">Isopeptide bond</keyword>
<reference evidence="14" key="1">
    <citation type="submission" date="2021-02" db="EMBL/GenBank/DDBJ databases">
        <authorList>
            <person name="Nowell W R."/>
        </authorList>
    </citation>
    <scope>NUCLEOTIDE SEQUENCE</scope>
</reference>
<dbReference type="InterPro" id="IPR008974">
    <property type="entry name" value="TRAF-like"/>
</dbReference>
<dbReference type="Gene3D" id="2.60.210.10">
    <property type="entry name" value="Apoptosis, Tumor Necrosis Factor Receptor Associated Protein 2, Chain A"/>
    <property type="match status" value="1"/>
</dbReference>
<dbReference type="EMBL" id="CAJNOJ010000142">
    <property type="protein sequence ID" value="CAF1190243.1"/>
    <property type="molecule type" value="Genomic_DNA"/>
</dbReference>
<evidence type="ECO:0000256" key="2">
    <source>
        <dbReference type="ARBA" id="ARBA00022490"/>
    </source>
</evidence>
<dbReference type="GO" id="GO:0043122">
    <property type="term" value="P:regulation of canonical NF-kappaB signal transduction"/>
    <property type="evidence" value="ECO:0007669"/>
    <property type="project" value="TreeGrafter"/>
</dbReference>
<dbReference type="GO" id="GO:0006915">
    <property type="term" value="P:apoptotic process"/>
    <property type="evidence" value="ECO:0007669"/>
    <property type="project" value="UniProtKB-KW"/>
</dbReference>
<evidence type="ECO:0000256" key="11">
    <source>
        <dbReference type="SAM" id="MobiDB-lite"/>
    </source>
</evidence>
<evidence type="ECO:0000256" key="1">
    <source>
        <dbReference type="ARBA" id="ARBA00004496"/>
    </source>
</evidence>
<evidence type="ECO:0000256" key="6">
    <source>
        <dbReference type="ARBA" id="ARBA00022771"/>
    </source>
</evidence>
<evidence type="ECO:0000256" key="8">
    <source>
        <dbReference type="ARBA" id="ARBA00022843"/>
    </source>
</evidence>
<dbReference type="InterPro" id="IPR002083">
    <property type="entry name" value="MATH/TRAF_dom"/>
</dbReference>
<keyword evidence="9" id="KW-0175">Coiled coil</keyword>
<dbReference type="PANTHER" id="PTHR10131">
    <property type="entry name" value="TNF RECEPTOR ASSOCIATED FACTOR"/>
    <property type="match status" value="1"/>
</dbReference>
<sequence length="514" mass="58578">MVSEKSSTKPQWLWQSNPNPFTPDEKEEWKTYLEEYADAVSDVSKLSTNANIYLQPKSTEKLVGFAVRNKAAIGLIFFCSICSLLLRDPVQLGCSHRFCKSCVESVDGETIRCTHCHTEVPKKTTHLEESHSDLLCESCGERFTSANSIVLHKQNDCEKTIVACPLKEFGCSDRVERAHIHEHYLTQQHQNAILAAARQLKAKLARNQISDDMETDTYAHDESTHSATTTNNAMSQLPELDEAVGVLVDGMQVLVEHTRDLSMESVRLDNQVENLHEELETLKVSVPEQSIFLSGLKPNQEILAQEVASLKQQIDEFQYTSYDGSLIWKITDVSEKISGAQGERQTSIYSPTFYSSPNGYKIRARLYPYGDGNARRTHLSLFFVLMRGRFDHLLAFPFQHKVIFCLYDQTPTQRHLIDCFRPDIKSNSFQRPRSEMNIASGIPKFCPLAIIQQENNPYVRNDTMFIKIMIDFEELPKRVLPYALSLDPGLPAHIRQQLIRQETERQAQQNNTTA</sequence>
<evidence type="ECO:0000256" key="9">
    <source>
        <dbReference type="ARBA" id="ARBA00023054"/>
    </source>
</evidence>
<evidence type="ECO:0000256" key="10">
    <source>
        <dbReference type="PROSITE-ProRule" id="PRU00175"/>
    </source>
</evidence>